<dbReference type="Proteomes" id="UP001634393">
    <property type="component" value="Unassembled WGS sequence"/>
</dbReference>
<keyword evidence="2" id="KW-1185">Reference proteome</keyword>
<evidence type="ECO:0000313" key="1">
    <source>
        <dbReference type="EMBL" id="KAL3824385.1"/>
    </source>
</evidence>
<proteinExistence type="predicted"/>
<dbReference type="AlphaFoldDB" id="A0ABD3SIU4"/>
<dbReference type="EMBL" id="JBJXBP010000006">
    <property type="protein sequence ID" value="KAL3824385.1"/>
    <property type="molecule type" value="Genomic_DNA"/>
</dbReference>
<reference evidence="1 2" key="1">
    <citation type="submission" date="2024-12" db="EMBL/GenBank/DDBJ databases">
        <title>The unique morphological basis and parallel evolutionary history of personate flowers in Penstemon.</title>
        <authorList>
            <person name="Depatie T.H."/>
            <person name="Wessinger C.A."/>
        </authorList>
    </citation>
    <scope>NUCLEOTIDE SEQUENCE [LARGE SCALE GENOMIC DNA]</scope>
    <source>
        <strain evidence="1">WTNN_2</strain>
        <tissue evidence="1">Leaf</tissue>
    </source>
</reference>
<gene>
    <name evidence="1" type="ORF">ACJIZ3_020414</name>
</gene>
<sequence length="114" mass="12494">MANFCCSIEMEPRTLNQGQLNHAREIAVDIVQKKETNEASNIFIEGLEPIVEIKEVAVVVVSNANPPREAAAAEVMKTEINVETCCQCSCTTDQLVMESPLDACRVKEPLSAPF</sequence>
<protein>
    <submittedName>
        <fullName evidence="1">Uncharacterized protein</fullName>
    </submittedName>
</protein>
<comment type="caution">
    <text evidence="1">The sequence shown here is derived from an EMBL/GenBank/DDBJ whole genome shotgun (WGS) entry which is preliminary data.</text>
</comment>
<organism evidence="1 2">
    <name type="scientific">Penstemon smallii</name>
    <dbReference type="NCBI Taxonomy" id="265156"/>
    <lineage>
        <taxon>Eukaryota</taxon>
        <taxon>Viridiplantae</taxon>
        <taxon>Streptophyta</taxon>
        <taxon>Embryophyta</taxon>
        <taxon>Tracheophyta</taxon>
        <taxon>Spermatophyta</taxon>
        <taxon>Magnoliopsida</taxon>
        <taxon>eudicotyledons</taxon>
        <taxon>Gunneridae</taxon>
        <taxon>Pentapetalae</taxon>
        <taxon>asterids</taxon>
        <taxon>lamiids</taxon>
        <taxon>Lamiales</taxon>
        <taxon>Plantaginaceae</taxon>
        <taxon>Cheloneae</taxon>
        <taxon>Penstemon</taxon>
    </lineage>
</organism>
<evidence type="ECO:0000313" key="2">
    <source>
        <dbReference type="Proteomes" id="UP001634393"/>
    </source>
</evidence>
<dbReference type="PANTHER" id="PTHR34808:SF5">
    <property type="entry name" value="SMP DOMAIN-CONTAINING PROTEIN"/>
    <property type="match status" value="1"/>
</dbReference>
<dbReference type="PANTHER" id="PTHR34808">
    <property type="entry name" value="EXPRESSED PROTEIN"/>
    <property type="match status" value="1"/>
</dbReference>
<name>A0ABD3SIU4_9LAMI</name>
<accession>A0ABD3SIU4</accession>